<evidence type="ECO:0000256" key="1">
    <source>
        <dbReference type="SAM" id="Phobius"/>
    </source>
</evidence>
<reference evidence="2" key="2">
    <citation type="journal article" date="2022" name="BMC Genomics">
        <title>Comparative genome analysis of mycobacteria focusing on tRNA and non-coding RNA.</title>
        <authorList>
            <person name="Behra P.R.K."/>
            <person name="Pettersson B.M.F."/>
            <person name="Ramesh M."/>
            <person name="Das S."/>
            <person name="Dasgupta S."/>
            <person name="Kirsebom L.A."/>
        </authorList>
    </citation>
    <scope>NUCLEOTIDE SEQUENCE</scope>
    <source>
        <strain evidence="2">DSM 44838</strain>
    </source>
</reference>
<sequence>MSSEVDRVMTRRIREPGSPCVLLGFVLGLLAMSPWAVLYYWFFAPVAALILAGVLSVVAAVRGRVWPVAEGAFAAALFGFVAVVVFAVGVR</sequence>
<keyword evidence="1" id="KW-1133">Transmembrane helix</keyword>
<name>A0A9X2Z881_9MYCO</name>
<keyword evidence="1" id="KW-0812">Transmembrane</keyword>
<dbReference type="Proteomes" id="UP001141629">
    <property type="component" value="Unassembled WGS sequence"/>
</dbReference>
<evidence type="ECO:0000313" key="3">
    <source>
        <dbReference type="Proteomes" id="UP001141629"/>
    </source>
</evidence>
<accession>A0A9X2Z881</accession>
<evidence type="ECO:0000313" key="2">
    <source>
        <dbReference type="EMBL" id="MCV7424855.1"/>
    </source>
</evidence>
<feature type="transmembrane region" description="Helical" evidence="1">
    <location>
        <begin position="68"/>
        <end position="90"/>
    </location>
</feature>
<dbReference type="AlphaFoldDB" id="A0A9X2Z881"/>
<gene>
    <name evidence="2" type="ORF">H7K45_30375</name>
</gene>
<feature type="transmembrane region" description="Helical" evidence="1">
    <location>
        <begin position="42"/>
        <end position="61"/>
    </location>
</feature>
<keyword evidence="1" id="KW-0472">Membrane</keyword>
<feature type="transmembrane region" description="Helical" evidence="1">
    <location>
        <begin position="20"/>
        <end position="36"/>
    </location>
</feature>
<comment type="caution">
    <text evidence="2">The sequence shown here is derived from an EMBL/GenBank/DDBJ whole genome shotgun (WGS) entry which is preliminary data.</text>
</comment>
<proteinExistence type="predicted"/>
<protein>
    <submittedName>
        <fullName evidence="2">Uncharacterized protein</fullName>
    </submittedName>
</protein>
<dbReference type="EMBL" id="JACKVK010000022">
    <property type="protein sequence ID" value="MCV7424855.1"/>
    <property type="molecule type" value="Genomic_DNA"/>
</dbReference>
<keyword evidence="3" id="KW-1185">Reference proteome</keyword>
<dbReference type="RefSeq" id="WP_263999944.1">
    <property type="nucleotide sequence ID" value="NZ_JACKVK010000022.1"/>
</dbReference>
<organism evidence="2 3">
    <name type="scientific">Mycobacterium yunnanensis</name>
    <dbReference type="NCBI Taxonomy" id="368477"/>
    <lineage>
        <taxon>Bacteria</taxon>
        <taxon>Bacillati</taxon>
        <taxon>Actinomycetota</taxon>
        <taxon>Actinomycetes</taxon>
        <taxon>Mycobacteriales</taxon>
        <taxon>Mycobacteriaceae</taxon>
        <taxon>Mycobacterium</taxon>
    </lineage>
</organism>
<reference evidence="2" key="1">
    <citation type="submission" date="2020-07" db="EMBL/GenBank/DDBJ databases">
        <authorList>
            <person name="Pettersson B.M.F."/>
            <person name="Behra P.R.K."/>
            <person name="Ramesh M."/>
            <person name="Das S."/>
            <person name="Dasgupta S."/>
            <person name="Kirsebom L.A."/>
        </authorList>
    </citation>
    <scope>NUCLEOTIDE SEQUENCE</scope>
    <source>
        <strain evidence="2">DSM 44838</strain>
    </source>
</reference>